<protein>
    <submittedName>
        <fullName evidence="1">Uncharacterized protein</fullName>
    </submittedName>
</protein>
<accession>A0A6C0LMU2</accession>
<dbReference type="EMBL" id="MN740521">
    <property type="protein sequence ID" value="QHU30884.1"/>
    <property type="molecule type" value="Genomic_DNA"/>
</dbReference>
<proteinExistence type="predicted"/>
<organism evidence="1">
    <name type="scientific">viral metagenome</name>
    <dbReference type="NCBI Taxonomy" id="1070528"/>
    <lineage>
        <taxon>unclassified sequences</taxon>
        <taxon>metagenomes</taxon>
        <taxon>organismal metagenomes</taxon>
    </lineage>
</organism>
<evidence type="ECO:0000313" key="1">
    <source>
        <dbReference type="EMBL" id="QHU30884.1"/>
    </source>
</evidence>
<name>A0A6C0LMU2_9ZZZZ</name>
<reference evidence="1" key="1">
    <citation type="journal article" date="2020" name="Nature">
        <title>Giant virus diversity and host interactions through global metagenomics.</title>
        <authorList>
            <person name="Schulz F."/>
            <person name="Roux S."/>
            <person name="Paez-Espino D."/>
            <person name="Jungbluth S."/>
            <person name="Walsh D.A."/>
            <person name="Denef V.J."/>
            <person name="McMahon K.D."/>
            <person name="Konstantinidis K.T."/>
            <person name="Eloe-Fadrosh E.A."/>
            <person name="Kyrpides N.C."/>
            <person name="Woyke T."/>
        </authorList>
    </citation>
    <scope>NUCLEOTIDE SEQUENCE</scope>
    <source>
        <strain evidence="1">GVMAG-M-3300027892-73</strain>
    </source>
</reference>
<dbReference type="AlphaFoldDB" id="A0A6C0LMU2"/>
<sequence>MKGKRERENMLTDEWFIGDEEWDYSGSDTDYGACYIKTGAMTRPPTPYPSYDSFPKTVNDSTFQIFEPAPNMNFCNKFCYWISRLGKNIQILYAKLLFK</sequence>